<gene>
    <name evidence="7" type="ORF">CINCED_3A023849</name>
</gene>
<keyword evidence="3 6" id="KW-0812">Transmembrane</keyword>
<feature type="transmembrane region" description="Helical" evidence="6">
    <location>
        <begin position="115"/>
        <end position="136"/>
    </location>
</feature>
<name>A0A5E4MXU1_9HEMI</name>
<feature type="transmembrane region" description="Helical" evidence="6">
    <location>
        <begin position="183"/>
        <end position="200"/>
    </location>
</feature>
<evidence type="ECO:0000256" key="2">
    <source>
        <dbReference type="ARBA" id="ARBA00007230"/>
    </source>
</evidence>
<keyword evidence="5 6" id="KW-0472">Membrane</keyword>
<dbReference type="EMBL" id="CABPRJ010000988">
    <property type="protein sequence ID" value="VVC34268.1"/>
    <property type="molecule type" value="Genomic_DNA"/>
</dbReference>
<feature type="transmembrane region" description="Helical" evidence="6">
    <location>
        <begin position="306"/>
        <end position="326"/>
    </location>
</feature>
<dbReference type="SUPFAM" id="SSF103481">
    <property type="entry name" value="Multidrug resistance efflux transporter EmrE"/>
    <property type="match status" value="1"/>
</dbReference>
<dbReference type="Proteomes" id="UP000325440">
    <property type="component" value="Unassembled WGS sequence"/>
</dbReference>
<comment type="similarity">
    <text evidence="2">Belongs to the NIPA family.</text>
</comment>
<dbReference type="PANTHER" id="PTHR12570:SF92">
    <property type="entry name" value="SPICHTHYIN, ISOFORM B"/>
    <property type="match status" value="1"/>
</dbReference>
<dbReference type="GO" id="GO:0016020">
    <property type="term" value="C:membrane"/>
    <property type="evidence" value="ECO:0007669"/>
    <property type="project" value="UniProtKB-SubCell"/>
</dbReference>
<feature type="transmembrane region" description="Helical" evidence="6">
    <location>
        <begin position="243"/>
        <end position="262"/>
    </location>
</feature>
<evidence type="ECO:0000313" key="8">
    <source>
        <dbReference type="Proteomes" id="UP000325440"/>
    </source>
</evidence>
<feature type="transmembrane region" description="Helical" evidence="6">
    <location>
        <begin position="212"/>
        <end position="236"/>
    </location>
</feature>
<evidence type="ECO:0000256" key="3">
    <source>
        <dbReference type="ARBA" id="ARBA00022692"/>
    </source>
</evidence>
<dbReference type="InterPro" id="IPR008521">
    <property type="entry name" value="Mg_trans_NIPA"/>
</dbReference>
<dbReference type="PANTHER" id="PTHR12570">
    <property type="match status" value="1"/>
</dbReference>
<feature type="transmembrane region" description="Helical" evidence="6">
    <location>
        <begin position="56"/>
        <end position="73"/>
    </location>
</feature>
<feature type="transmembrane region" description="Helical" evidence="6">
    <location>
        <begin position="156"/>
        <end position="174"/>
    </location>
</feature>
<evidence type="ECO:0000313" key="7">
    <source>
        <dbReference type="EMBL" id="VVC34268.1"/>
    </source>
</evidence>
<dbReference type="Gene3D" id="1.10.3730.20">
    <property type="match status" value="1"/>
</dbReference>
<dbReference type="AlphaFoldDB" id="A0A5E4MXU1"/>
<keyword evidence="4 6" id="KW-1133">Transmembrane helix</keyword>
<organism evidence="7 8">
    <name type="scientific">Cinara cedri</name>
    <dbReference type="NCBI Taxonomy" id="506608"/>
    <lineage>
        <taxon>Eukaryota</taxon>
        <taxon>Metazoa</taxon>
        <taxon>Ecdysozoa</taxon>
        <taxon>Arthropoda</taxon>
        <taxon>Hexapoda</taxon>
        <taxon>Insecta</taxon>
        <taxon>Pterygota</taxon>
        <taxon>Neoptera</taxon>
        <taxon>Paraneoptera</taxon>
        <taxon>Hemiptera</taxon>
        <taxon>Sternorrhyncha</taxon>
        <taxon>Aphidomorpha</taxon>
        <taxon>Aphidoidea</taxon>
        <taxon>Aphididae</taxon>
        <taxon>Lachninae</taxon>
        <taxon>Cinara</taxon>
    </lineage>
</organism>
<evidence type="ECO:0000256" key="4">
    <source>
        <dbReference type="ARBA" id="ARBA00022989"/>
    </source>
</evidence>
<dbReference type="OrthoDB" id="6428174at2759"/>
<accession>A0A5E4MXU1</accession>
<dbReference type="GO" id="GO:0015095">
    <property type="term" value="F:magnesium ion transmembrane transporter activity"/>
    <property type="evidence" value="ECO:0007669"/>
    <property type="project" value="InterPro"/>
</dbReference>
<feature type="transmembrane region" description="Helical" evidence="6">
    <location>
        <begin position="79"/>
        <end position="103"/>
    </location>
</feature>
<keyword evidence="8" id="KW-1185">Reference proteome</keyword>
<evidence type="ECO:0000256" key="1">
    <source>
        <dbReference type="ARBA" id="ARBA00004141"/>
    </source>
</evidence>
<feature type="transmembrane region" description="Helical" evidence="6">
    <location>
        <begin position="274"/>
        <end position="294"/>
    </location>
</feature>
<dbReference type="InterPro" id="IPR037185">
    <property type="entry name" value="EmrE-like"/>
</dbReference>
<evidence type="ECO:0000256" key="5">
    <source>
        <dbReference type="ARBA" id="ARBA00023136"/>
    </source>
</evidence>
<protein>
    <submittedName>
        <fullName evidence="7">Magnesium transporter NIPA</fullName>
    </submittedName>
</protein>
<evidence type="ECO:0000256" key="6">
    <source>
        <dbReference type="SAM" id="Phobius"/>
    </source>
</evidence>
<reference evidence="7 8" key="1">
    <citation type="submission" date="2019-08" db="EMBL/GenBank/DDBJ databases">
        <authorList>
            <person name="Alioto T."/>
            <person name="Alioto T."/>
            <person name="Gomez Garrido J."/>
        </authorList>
    </citation>
    <scope>NUCLEOTIDE SEQUENCE [LARGE SCALE GENOMIC DNA]</scope>
</reference>
<dbReference type="Pfam" id="PF05653">
    <property type="entry name" value="Mg_trans_NIPA"/>
    <property type="match status" value="1"/>
</dbReference>
<sequence length="371" mass="41658">MDTDEQIRMYNMTDYYIGLGLALSSSGFIGASFIIKKKALVQISLGSGRRAANGGYGYLTNWLWWFGLSMMAFGEVFNFAAYAFAPASVVTPLGAISVIVAAILSSKYLNEQLNLLAKIGCFMCIIGSTVIVIHSPKEEEINNLEDLLQKLTEPGFIIYTSIMLIIITSIYFYFGPRYGSSNVIVYVIMCSTSGSLTVMWCKGLGLAIRETIAGMFLRIITITQFLCFCLVFVIIGQSEFSNWLTYMFIVLLIAFVCIQMNYLNKALDTFNTGVVTPVYYVMFTSLVITASTILFKEWEHLKLNDIIGIICGFLITVIAIFMLNTFRDVDMSRSHFAWRSRQPVVRKTTFEKITQTSSLMENNAQYGTRNV</sequence>
<proteinExistence type="inferred from homology"/>
<comment type="subcellular location">
    <subcellularLocation>
        <location evidence="1">Membrane</location>
        <topology evidence="1">Multi-pass membrane protein</topology>
    </subcellularLocation>
</comment>
<feature type="transmembrane region" description="Helical" evidence="6">
    <location>
        <begin position="15"/>
        <end position="35"/>
    </location>
</feature>